<dbReference type="InterPro" id="IPR004089">
    <property type="entry name" value="MCPsignal_dom"/>
</dbReference>
<dbReference type="eggNOG" id="COG3829">
    <property type="taxonomic scope" value="Bacteria"/>
</dbReference>
<keyword evidence="2" id="KW-1003">Cell membrane</keyword>
<dbReference type="Pfam" id="PF00015">
    <property type="entry name" value="MCPsignal"/>
    <property type="match status" value="1"/>
</dbReference>
<keyword evidence="16" id="KW-0675">Receptor</keyword>
<dbReference type="SUPFAM" id="SSF58104">
    <property type="entry name" value="Methyl-accepting chemotaxis protein (MCP) signaling domain"/>
    <property type="match status" value="1"/>
</dbReference>
<dbReference type="PRINTS" id="PR00260">
    <property type="entry name" value="CHEMTRNSDUCR"/>
</dbReference>
<feature type="domain" description="Methyl-accepting transducer" evidence="13">
    <location>
        <begin position="436"/>
        <end position="679"/>
    </location>
</feature>
<dbReference type="SMART" id="SM00283">
    <property type="entry name" value="MA"/>
    <property type="match status" value="1"/>
</dbReference>
<dbReference type="PROSITE" id="PS50112">
    <property type="entry name" value="PAS"/>
    <property type="match status" value="1"/>
</dbReference>
<keyword evidence="4" id="KW-0145">Chemotaxis</keyword>
<dbReference type="Pfam" id="PF12729">
    <property type="entry name" value="4HB_MCP_1"/>
    <property type="match status" value="1"/>
</dbReference>
<dbReference type="Pfam" id="PF07238">
    <property type="entry name" value="PilZ"/>
    <property type="match status" value="1"/>
</dbReference>
<evidence type="ECO:0000256" key="8">
    <source>
        <dbReference type="ARBA" id="ARBA00023136"/>
    </source>
</evidence>
<dbReference type="KEGG" id="rce:RC1_3863"/>
<evidence type="ECO:0000259" key="15">
    <source>
        <dbReference type="PROSITE" id="PS50885"/>
    </source>
</evidence>
<dbReference type="GO" id="GO:0035438">
    <property type="term" value="F:cyclic-di-GMP binding"/>
    <property type="evidence" value="ECO:0007669"/>
    <property type="project" value="InterPro"/>
</dbReference>
<dbReference type="Gene3D" id="3.30.450.20">
    <property type="entry name" value="PAS domain"/>
    <property type="match status" value="1"/>
</dbReference>
<evidence type="ECO:0000256" key="9">
    <source>
        <dbReference type="ARBA" id="ARBA00023224"/>
    </source>
</evidence>
<evidence type="ECO:0000259" key="13">
    <source>
        <dbReference type="PROSITE" id="PS50111"/>
    </source>
</evidence>
<dbReference type="InterPro" id="IPR035965">
    <property type="entry name" value="PAS-like_dom_sf"/>
</dbReference>
<feature type="domain" description="PAS" evidence="14">
    <location>
        <begin position="25"/>
        <end position="50"/>
    </location>
</feature>
<dbReference type="Pfam" id="PF08447">
    <property type="entry name" value="PAS_3"/>
    <property type="match status" value="1"/>
</dbReference>
<dbReference type="GO" id="GO:0004888">
    <property type="term" value="F:transmembrane signaling receptor activity"/>
    <property type="evidence" value="ECO:0007669"/>
    <property type="project" value="InterPro"/>
</dbReference>
<keyword evidence="7 12" id="KW-1133">Transmembrane helix</keyword>
<dbReference type="InterPro" id="IPR003660">
    <property type="entry name" value="HAMP_dom"/>
</dbReference>
<keyword evidence="5" id="KW-0997">Cell inner membrane</keyword>
<dbReference type="CDD" id="cd00130">
    <property type="entry name" value="PAS"/>
    <property type="match status" value="1"/>
</dbReference>
<evidence type="ECO:0000313" key="17">
    <source>
        <dbReference type="Proteomes" id="UP000001591"/>
    </source>
</evidence>
<dbReference type="eggNOG" id="COG0840">
    <property type="taxonomic scope" value="Bacteria"/>
</dbReference>
<feature type="transmembrane region" description="Helical" evidence="12">
    <location>
        <begin position="343"/>
        <end position="366"/>
    </location>
</feature>
<sequence>MRDNGPVTGREVMLGDGDLLVSRTDTAGRITFANDAFVKISGFSEKELLGAPHNLVRHPHMPKEAFADLWATVKSGQPWEGLVKNRCKNGDHYWVRANVTPVVEAGEVKGYISIRTRPARADVEAAERLYAAIRAGTAKDIAVVGGEPVRKGLSAWVRRTAASLTGRLVASFAIMVVLVAALGWVGLQGLSDTQEGLRTVYEDRVVALRDLKLVSDEVAVAIVDAANKVRSGSLSPAEGADSVERAQGILSKGWSAFKATSLDAEEARLVAGAEAPLLRADGAITDLLALLRQGDRAALDLFIRDRLYQEVAPVVGALNGLADLQVRVAAEEYARASGRFGTVVWLFAAMLVIGAVVAAGAATLLLRTVLRPLATLGRHFEAIARGNRGHTIALPPAAEFRPVTAQLRSLRARLAFAAEETETQTRRAALERQRAVLSMAETVERESNAAVEAVADRTGTMARDADGMANSADRVSSAAGGVAAAADQALANAQAVASAAEELSASINEIVAQVTHASVITRSAVAEGQNTAEAIRALSEQVAGIGEVARLINDIAARTNLLALNATIEAARAGEAGKGFAVVAGEVKSLANQTSQATDEITAQITEIQRATAAAVTAVSSIGQRIGEVDQVSTTVAAAMEQQSAATREISRNVVETTQAARQVSELIGTVARDAAETGQQAAAVRANAGSVADSIRELRQVLVRVVRTSTREADRRTEQRFAVDIPCEVRLVGGSRQEVRLSDLSVGGATLAGAQADIGSEGLLHLPGLPEPVPFTVRAADGTGLHVAFEPRLPDGVPARLAGHGTAA</sequence>
<evidence type="ECO:0000256" key="10">
    <source>
        <dbReference type="ARBA" id="ARBA00029447"/>
    </source>
</evidence>
<dbReference type="PANTHER" id="PTHR32089">
    <property type="entry name" value="METHYL-ACCEPTING CHEMOTAXIS PROTEIN MCPB"/>
    <property type="match status" value="1"/>
</dbReference>
<feature type="transmembrane region" description="Helical" evidence="12">
    <location>
        <begin position="168"/>
        <end position="187"/>
    </location>
</feature>
<evidence type="ECO:0000256" key="7">
    <source>
        <dbReference type="ARBA" id="ARBA00022989"/>
    </source>
</evidence>
<name>B6IY32_RHOCS</name>
<dbReference type="PROSITE" id="PS50885">
    <property type="entry name" value="HAMP"/>
    <property type="match status" value="1"/>
</dbReference>
<dbReference type="Gene3D" id="1.10.287.950">
    <property type="entry name" value="Methyl-accepting chemotaxis protein"/>
    <property type="match status" value="1"/>
</dbReference>
<dbReference type="GO" id="GO:0005886">
    <property type="term" value="C:plasma membrane"/>
    <property type="evidence" value="ECO:0007669"/>
    <property type="project" value="UniProtKB-SubCell"/>
</dbReference>
<dbReference type="FunFam" id="3.30.450.20:FF:000046">
    <property type="entry name" value="Aerotaxis sensor receptor"/>
    <property type="match status" value="1"/>
</dbReference>
<feature type="domain" description="HAMP" evidence="15">
    <location>
        <begin position="367"/>
        <end position="419"/>
    </location>
</feature>
<dbReference type="GO" id="GO:0007165">
    <property type="term" value="P:signal transduction"/>
    <property type="evidence" value="ECO:0007669"/>
    <property type="project" value="UniProtKB-KW"/>
</dbReference>
<evidence type="ECO:0000256" key="5">
    <source>
        <dbReference type="ARBA" id="ARBA00022519"/>
    </source>
</evidence>
<dbReference type="NCBIfam" id="TIGR00229">
    <property type="entry name" value="sensory_box"/>
    <property type="match status" value="1"/>
</dbReference>
<evidence type="ECO:0000256" key="3">
    <source>
        <dbReference type="ARBA" id="ARBA00022481"/>
    </source>
</evidence>
<dbReference type="HOGENOM" id="CLU_000445_107_26_5"/>
<dbReference type="SUPFAM" id="SSF141371">
    <property type="entry name" value="PilZ domain-like"/>
    <property type="match status" value="1"/>
</dbReference>
<organism evidence="16 17">
    <name type="scientific">Rhodospirillum centenum (strain ATCC 51521 / SW)</name>
    <dbReference type="NCBI Taxonomy" id="414684"/>
    <lineage>
        <taxon>Bacteria</taxon>
        <taxon>Pseudomonadati</taxon>
        <taxon>Pseudomonadota</taxon>
        <taxon>Alphaproteobacteria</taxon>
        <taxon>Rhodospirillales</taxon>
        <taxon>Rhodospirillaceae</taxon>
        <taxon>Rhodospirillum</taxon>
    </lineage>
</organism>
<dbReference type="GO" id="GO:0006935">
    <property type="term" value="P:chemotaxis"/>
    <property type="evidence" value="ECO:0007669"/>
    <property type="project" value="UniProtKB-KW"/>
</dbReference>
<comment type="similarity">
    <text evidence="10">Belongs to the methyl-accepting chemotaxis (MCP) protein family.</text>
</comment>
<evidence type="ECO:0000259" key="14">
    <source>
        <dbReference type="PROSITE" id="PS50112"/>
    </source>
</evidence>
<evidence type="ECO:0000256" key="4">
    <source>
        <dbReference type="ARBA" id="ARBA00022500"/>
    </source>
</evidence>
<dbReference type="SUPFAM" id="SSF55785">
    <property type="entry name" value="PYP-like sensor domain (PAS domain)"/>
    <property type="match status" value="1"/>
</dbReference>
<dbReference type="InterPro" id="IPR024478">
    <property type="entry name" value="HlyB_4HB_MCP"/>
</dbReference>
<evidence type="ECO:0000256" key="12">
    <source>
        <dbReference type="SAM" id="Phobius"/>
    </source>
</evidence>
<keyword evidence="3" id="KW-0488">Methylation</keyword>
<evidence type="ECO:0000256" key="2">
    <source>
        <dbReference type="ARBA" id="ARBA00022475"/>
    </source>
</evidence>
<dbReference type="InterPro" id="IPR009875">
    <property type="entry name" value="PilZ_domain"/>
</dbReference>
<comment type="subcellular location">
    <subcellularLocation>
        <location evidence="1">Cell inner membrane</location>
        <topology evidence="1">Multi-pass membrane protein</topology>
    </subcellularLocation>
</comment>
<dbReference type="Proteomes" id="UP000001591">
    <property type="component" value="Chromosome"/>
</dbReference>
<dbReference type="OrthoDB" id="266313at2"/>
<proteinExistence type="inferred from homology"/>
<protein>
    <submittedName>
        <fullName evidence="16">Aerotaxis sensor receptor Aer</fullName>
    </submittedName>
</protein>
<dbReference type="EMBL" id="CP000613">
    <property type="protein sequence ID" value="ACJ01206.1"/>
    <property type="molecule type" value="Genomic_DNA"/>
</dbReference>
<gene>
    <name evidence="16" type="primary">aer</name>
    <name evidence="16" type="ordered locus">RC1_3863</name>
</gene>
<dbReference type="AlphaFoldDB" id="B6IY32"/>
<dbReference type="InterPro" id="IPR013655">
    <property type="entry name" value="PAS_fold_3"/>
</dbReference>
<dbReference type="PANTHER" id="PTHR32089:SF112">
    <property type="entry name" value="LYSOZYME-LIKE PROTEIN-RELATED"/>
    <property type="match status" value="1"/>
</dbReference>
<keyword evidence="17" id="KW-1185">Reference proteome</keyword>
<keyword evidence="8 12" id="KW-0472">Membrane</keyword>
<dbReference type="InterPro" id="IPR004090">
    <property type="entry name" value="Chemotax_Me-accpt_rcpt"/>
</dbReference>
<dbReference type="STRING" id="414684.RC1_3863"/>
<dbReference type="InterPro" id="IPR000014">
    <property type="entry name" value="PAS"/>
</dbReference>
<evidence type="ECO:0000256" key="11">
    <source>
        <dbReference type="PROSITE-ProRule" id="PRU00284"/>
    </source>
</evidence>
<dbReference type="PROSITE" id="PS50111">
    <property type="entry name" value="CHEMOTAXIS_TRANSDUC_2"/>
    <property type="match status" value="1"/>
</dbReference>
<keyword evidence="9 11" id="KW-0807">Transducer</keyword>
<evidence type="ECO:0000256" key="1">
    <source>
        <dbReference type="ARBA" id="ARBA00004429"/>
    </source>
</evidence>
<accession>B6IY32</accession>
<dbReference type="RefSeq" id="WP_012568979.1">
    <property type="nucleotide sequence ID" value="NC_011420.2"/>
</dbReference>
<keyword evidence="6 12" id="KW-0812">Transmembrane</keyword>
<evidence type="ECO:0000313" key="16">
    <source>
        <dbReference type="EMBL" id="ACJ01206.1"/>
    </source>
</evidence>
<evidence type="ECO:0000256" key="6">
    <source>
        <dbReference type="ARBA" id="ARBA00022692"/>
    </source>
</evidence>
<reference evidence="16 17" key="1">
    <citation type="journal article" date="2010" name="BMC Genomics">
        <title>Metabolic flexibility revealed in the genome of the cyst-forming alpha-1 proteobacterium Rhodospirillum centenum.</title>
        <authorList>
            <person name="Lu Y.K."/>
            <person name="Marden J."/>
            <person name="Han M."/>
            <person name="Swingley W.D."/>
            <person name="Mastrian S.D."/>
            <person name="Chowdhury S.R."/>
            <person name="Hao J."/>
            <person name="Helmy T."/>
            <person name="Kim S."/>
            <person name="Kurdoglu A.A."/>
            <person name="Matthies H.J."/>
            <person name="Rollo D."/>
            <person name="Stothard P."/>
            <person name="Blankenship R.E."/>
            <person name="Bauer C.E."/>
            <person name="Touchman J.W."/>
        </authorList>
    </citation>
    <scope>NUCLEOTIDE SEQUENCE [LARGE SCALE GENOMIC DNA]</scope>
    <source>
        <strain evidence="17">ATCC 51521 / SW</strain>
    </source>
</reference>